<dbReference type="EMBL" id="SZVO01000011">
    <property type="protein sequence ID" value="TKT89713.1"/>
    <property type="molecule type" value="Genomic_DNA"/>
</dbReference>
<dbReference type="Proteomes" id="UP000304900">
    <property type="component" value="Unassembled WGS sequence"/>
</dbReference>
<feature type="transmembrane region" description="Helical" evidence="8">
    <location>
        <begin position="111"/>
        <end position="130"/>
    </location>
</feature>
<dbReference type="GO" id="GO:0009103">
    <property type="term" value="P:lipopolysaccharide biosynthetic process"/>
    <property type="evidence" value="ECO:0007669"/>
    <property type="project" value="UniProtKB-ARBA"/>
</dbReference>
<evidence type="ECO:0000256" key="7">
    <source>
        <dbReference type="ARBA" id="ARBA00023136"/>
    </source>
</evidence>
<comment type="subcellular location">
    <subcellularLocation>
        <location evidence="1">Cell membrane</location>
        <topology evidence="1">Multi-pass membrane protein</topology>
    </subcellularLocation>
</comment>
<keyword evidence="10" id="KW-1185">Reference proteome</keyword>
<evidence type="ECO:0000256" key="4">
    <source>
        <dbReference type="ARBA" id="ARBA00022679"/>
    </source>
</evidence>
<feature type="transmembrane region" description="Helical" evidence="8">
    <location>
        <begin position="186"/>
        <end position="207"/>
    </location>
</feature>
<feature type="transmembrane region" description="Helical" evidence="8">
    <location>
        <begin position="238"/>
        <end position="255"/>
    </location>
</feature>
<keyword evidence="5 8" id="KW-0812">Transmembrane</keyword>
<evidence type="ECO:0000256" key="3">
    <source>
        <dbReference type="ARBA" id="ARBA00022676"/>
    </source>
</evidence>
<feature type="transmembrane region" description="Helical" evidence="8">
    <location>
        <begin position="34"/>
        <end position="55"/>
    </location>
</feature>
<dbReference type="InterPro" id="IPR050297">
    <property type="entry name" value="LipidA_mod_glycosyltrf_83"/>
</dbReference>
<sequence length="722" mass="82629">MNFCLLLFSVLLIFVLFFLTSVKSGLYTRIRVSFIFSLIVNAGVVFVYNEVFSFFDALNSTSIFIFWLTEVLTLSGLLVYWKSIDKINISELSSLKNAVVLKGLSKSNRTITSAAFLFFIAPLFFLAVYSPPNNLDGHNYHLNRVLSWINNGNLEHFPTVYIQQLYLNVLAEYIVLDTMLLSGSDYFVGLVQFGSFIGSLAGISLLAKRFGMKADGQLLSIIFFLTLPIGIFESTTTQVDLIACFFFIAFVYFGFELLERKSWLTVLGMLLSLSFGGFTKYPIFIFAIPFTAFFALRILLQYGISYATKVLAVAIVILVFTFSPFFYRNYQLFGNVMSPKENTALFSEKIPVDKRSVRFALSGIVKNIGLHLGLPNTDYNEFITSKIKNFHEVIGVDMDDKAIRLDPFSVRYSVHEDMVPNTIHLLLMFLATIPLFFIKGAWNVKWFWLFAIFGFVLFCSLLKFQLWSTRTHMPFFAMGAVLTAYAYSQILKWKTCYLIVPLMLMSTVFVYGNPNKALIPIGYYTKKVLGHIPIAFCVTDSVRSKDYERNLGAFYDFPGGDNCHPLKKLPDYKERVKIFDILENAGYYDDDKSATVFGTSRTKAYFLSHLDDYYGFEPLLEHITGDNKNIGVLFKNGNGFYNYWTAVSLKLKNAGEMKYIRYLKDFTILKNEQKGFCYDYILCDDASLLKEFVPENKIAEIHHTSVFYLVKLKNSSCERLLY</sequence>
<keyword evidence="2" id="KW-1003">Cell membrane</keyword>
<evidence type="ECO:0000256" key="2">
    <source>
        <dbReference type="ARBA" id="ARBA00022475"/>
    </source>
</evidence>
<evidence type="ECO:0000256" key="6">
    <source>
        <dbReference type="ARBA" id="ARBA00022989"/>
    </source>
</evidence>
<dbReference type="PANTHER" id="PTHR33908">
    <property type="entry name" value="MANNOSYLTRANSFERASE YKCB-RELATED"/>
    <property type="match status" value="1"/>
</dbReference>
<evidence type="ECO:0000256" key="1">
    <source>
        <dbReference type="ARBA" id="ARBA00004651"/>
    </source>
</evidence>
<reference evidence="9 10" key="1">
    <citation type="submission" date="2019-05" db="EMBL/GenBank/DDBJ databases">
        <title>Dyadobacter AR-3-8 sp. nov., isolated from arctic soil.</title>
        <authorList>
            <person name="Chaudhary D.K."/>
        </authorList>
    </citation>
    <scope>NUCLEOTIDE SEQUENCE [LARGE SCALE GENOMIC DNA]</scope>
    <source>
        <strain evidence="9 10">AR-3-8</strain>
    </source>
</reference>
<dbReference type="GO" id="GO:0016763">
    <property type="term" value="F:pentosyltransferase activity"/>
    <property type="evidence" value="ECO:0007669"/>
    <property type="project" value="TreeGrafter"/>
</dbReference>
<keyword evidence="3" id="KW-0328">Glycosyltransferase</keyword>
<gene>
    <name evidence="9" type="ORF">FDK13_22955</name>
</gene>
<dbReference type="RefSeq" id="WP_137342345.1">
    <property type="nucleotide sequence ID" value="NZ_BSQH01000009.1"/>
</dbReference>
<organism evidence="9 10">
    <name type="scientific">Dyadobacter frigoris</name>
    <dbReference type="NCBI Taxonomy" id="2576211"/>
    <lineage>
        <taxon>Bacteria</taxon>
        <taxon>Pseudomonadati</taxon>
        <taxon>Bacteroidota</taxon>
        <taxon>Cytophagia</taxon>
        <taxon>Cytophagales</taxon>
        <taxon>Spirosomataceae</taxon>
        <taxon>Dyadobacter</taxon>
    </lineage>
</organism>
<feature type="transmembrane region" description="Helical" evidence="8">
    <location>
        <begin position="446"/>
        <end position="466"/>
    </location>
</feature>
<feature type="transmembrane region" description="Helical" evidence="8">
    <location>
        <begin position="214"/>
        <end position="232"/>
    </location>
</feature>
<feature type="transmembrane region" description="Helical" evidence="8">
    <location>
        <begin position="6"/>
        <end position="22"/>
    </location>
</feature>
<protein>
    <submittedName>
        <fullName evidence="9">Glycosyltransferase family 39 protein</fullName>
    </submittedName>
</protein>
<evidence type="ECO:0000313" key="9">
    <source>
        <dbReference type="EMBL" id="TKT89713.1"/>
    </source>
</evidence>
<keyword evidence="7 8" id="KW-0472">Membrane</keyword>
<evidence type="ECO:0000256" key="8">
    <source>
        <dbReference type="SAM" id="Phobius"/>
    </source>
</evidence>
<keyword evidence="6 8" id="KW-1133">Transmembrane helix</keyword>
<dbReference type="OrthoDB" id="9764517at2"/>
<dbReference type="PANTHER" id="PTHR33908:SF11">
    <property type="entry name" value="MEMBRANE PROTEIN"/>
    <property type="match status" value="1"/>
</dbReference>
<feature type="transmembrane region" description="Helical" evidence="8">
    <location>
        <begin position="61"/>
        <end position="81"/>
    </location>
</feature>
<evidence type="ECO:0000256" key="5">
    <source>
        <dbReference type="ARBA" id="ARBA00022692"/>
    </source>
</evidence>
<keyword evidence="4 9" id="KW-0808">Transferase</keyword>
<name>A0A4V6BIV2_9BACT</name>
<comment type="caution">
    <text evidence="9">The sequence shown here is derived from an EMBL/GenBank/DDBJ whole genome shotgun (WGS) entry which is preliminary data.</text>
</comment>
<dbReference type="AlphaFoldDB" id="A0A4V6BIV2"/>
<feature type="transmembrane region" description="Helical" evidence="8">
    <location>
        <begin position="284"/>
        <end position="300"/>
    </location>
</feature>
<dbReference type="GO" id="GO:0005886">
    <property type="term" value="C:plasma membrane"/>
    <property type="evidence" value="ECO:0007669"/>
    <property type="project" value="UniProtKB-SubCell"/>
</dbReference>
<feature type="transmembrane region" description="Helical" evidence="8">
    <location>
        <begin position="418"/>
        <end position="437"/>
    </location>
</feature>
<feature type="transmembrane region" description="Helical" evidence="8">
    <location>
        <begin position="262"/>
        <end position="278"/>
    </location>
</feature>
<proteinExistence type="predicted"/>
<feature type="transmembrane region" description="Helical" evidence="8">
    <location>
        <begin position="307"/>
        <end position="327"/>
    </location>
</feature>
<evidence type="ECO:0000313" key="10">
    <source>
        <dbReference type="Proteomes" id="UP000304900"/>
    </source>
</evidence>
<accession>A0A4V6BIV2</accession>